<evidence type="ECO:0000313" key="8">
    <source>
        <dbReference type="Proteomes" id="UP000076574"/>
    </source>
</evidence>
<gene>
    <name evidence="7" type="ORF">A4A58_27595</name>
</gene>
<name>A0A163ZH84_9BRAD</name>
<keyword evidence="3" id="KW-0805">Transcription regulation</keyword>
<dbReference type="Gene3D" id="1.10.10.10">
    <property type="entry name" value="Winged helix-like DNA-binding domain superfamily/Winged helix DNA-binding domain"/>
    <property type="match status" value="1"/>
</dbReference>
<dbReference type="Pfam" id="PF00126">
    <property type="entry name" value="HTH_1"/>
    <property type="match status" value="1"/>
</dbReference>
<dbReference type="PANTHER" id="PTHR30579">
    <property type="entry name" value="TRANSCRIPTIONAL REGULATOR"/>
    <property type="match status" value="1"/>
</dbReference>
<organism evidence="7 8">
    <name type="scientific">Tardiphaga robiniae</name>
    <dbReference type="NCBI Taxonomy" id="943830"/>
    <lineage>
        <taxon>Bacteria</taxon>
        <taxon>Pseudomonadati</taxon>
        <taxon>Pseudomonadota</taxon>
        <taxon>Alphaproteobacteria</taxon>
        <taxon>Hyphomicrobiales</taxon>
        <taxon>Nitrobacteraceae</taxon>
        <taxon>Tardiphaga</taxon>
    </lineage>
</organism>
<dbReference type="InterPro" id="IPR050176">
    <property type="entry name" value="LTTR"/>
</dbReference>
<keyword evidence="4" id="KW-0238">DNA-binding</keyword>
<dbReference type="InterPro" id="IPR000847">
    <property type="entry name" value="LysR_HTH_N"/>
</dbReference>
<evidence type="ECO:0000256" key="5">
    <source>
        <dbReference type="ARBA" id="ARBA00023163"/>
    </source>
</evidence>
<evidence type="ECO:0000313" key="7">
    <source>
        <dbReference type="EMBL" id="KZD23478.1"/>
    </source>
</evidence>
<dbReference type="EMBL" id="LVYV01000011">
    <property type="protein sequence ID" value="KZD23478.1"/>
    <property type="molecule type" value="Genomic_DNA"/>
</dbReference>
<evidence type="ECO:0000256" key="4">
    <source>
        <dbReference type="ARBA" id="ARBA00023125"/>
    </source>
</evidence>
<proteinExistence type="inferred from homology"/>
<accession>A0A163ZH84</accession>
<dbReference type="PROSITE" id="PS50931">
    <property type="entry name" value="HTH_LYSR"/>
    <property type="match status" value="1"/>
</dbReference>
<evidence type="ECO:0000256" key="3">
    <source>
        <dbReference type="ARBA" id="ARBA00023015"/>
    </source>
</evidence>
<dbReference type="STRING" id="943830.A4A58_27595"/>
<evidence type="ECO:0000259" key="6">
    <source>
        <dbReference type="PROSITE" id="PS50931"/>
    </source>
</evidence>
<keyword evidence="8" id="KW-1185">Reference proteome</keyword>
<comment type="function">
    <text evidence="1">NodD regulates the expression of the nodABCFE genes which encode other nodulation proteins. NodD is also a negative regulator of its own expression. Binds flavonoids as inducers.</text>
</comment>
<dbReference type="GO" id="GO:0003700">
    <property type="term" value="F:DNA-binding transcription factor activity"/>
    <property type="evidence" value="ECO:0007669"/>
    <property type="project" value="InterPro"/>
</dbReference>
<dbReference type="Pfam" id="PF03466">
    <property type="entry name" value="LysR_substrate"/>
    <property type="match status" value="1"/>
</dbReference>
<keyword evidence="5" id="KW-0804">Transcription</keyword>
<dbReference type="InterPro" id="IPR036388">
    <property type="entry name" value="WH-like_DNA-bd_sf"/>
</dbReference>
<evidence type="ECO:0000256" key="2">
    <source>
        <dbReference type="ARBA" id="ARBA00009437"/>
    </source>
</evidence>
<dbReference type="InterPro" id="IPR036390">
    <property type="entry name" value="WH_DNA-bd_sf"/>
</dbReference>
<protein>
    <recommendedName>
        <fullName evidence="6">HTH lysR-type domain-containing protein</fullName>
    </recommendedName>
</protein>
<dbReference type="PRINTS" id="PR00039">
    <property type="entry name" value="HTHLYSR"/>
</dbReference>
<dbReference type="SUPFAM" id="SSF46785">
    <property type="entry name" value="Winged helix' DNA-binding domain"/>
    <property type="match status" value="1"/>
</dbReference>
<comment type="similarity">
    <text evidence="2">Belongs to the LysR transcriptional regulatory family.</text>
</comment>
<evidence type="ECO:0000256" key="1">
    <source>
        <dbReference type="ARBA" id="ARBA00003502"/>
    </source>
</evidence>
<dbReference type="Gene3D" id="3.40.190.10">
    <property type="entry name" value="Periplasmic binding protein-like II"/>
    <property type="match status" value="2"/>
</dbReference>
<feature type="domain" description="HTH lysR-type" evidence="6">
    <location>
        <begin position="8"/>
        <end position="65"/>
    </location>
</feature>
<dbReference type="SUPFAM" id="SSF53850">
    <property type="entry name" value="Periplasmic binding protein-like II"/>
    <property type="match status" value="1"/>
</dbReference>
<comment type="caution">
    <text evidence="7">The sequence shown here is derived from an EMBL/GenBank/DDBJ whole genome shotgun (WGS) entry which is preliminary data.</text>
</comment>
<dbReference type="GO" id="GO:0003677">
    <property type="term" value="F:DNA binding"/>
    <property type="evidence" value="ECO:0007669"/>
    <property type="project" value="UniProtKB-KW"/>
</dbReference>
<dbReference type="RefSeq" id="WP_068732680.1">
    <property type="nucleotide sequence ID" value="NZ_LVYV01000011.1"/>
</dbReference>
<dbReference type="OrthoDB" id="9789529at2"/>
<dbReference type="PANTHER" id="PTHR30579:SF7">
    <property type="entry name" value="HTH-TYPE TRANSCRIPTIONAL REGULATOR LRHA-RELATED"/>
    <property type="match status" value="1"/>
</dbReference>
<dbReference type="InterPro" id="IPR005119">
    <property type="entry name" value="LysR_subst-bd"/>
</dbReference>
<dbReference type="AlphaFoldDB" id="A0A163ZH84"/>
<reference evidence="7 8" key="1">
    <citation type="submission" date="2016-03" db="EMBL/GenBank/DDBJ databases">
        <title>Microsymbionts genomes from the relict species Vavilovia formosa (Stev.) Fed.</title>
        <authorList>
            <person name="Kopat V."/>
            <person name="Chirak E."/>
            <person name="Kimeklis A."/>
            <person name="Andronov E."/>
        </authorList>
    </citation>
    <scope>NUCLEOTIDE SEQUENCE [LARGE SCALE GENOMIC DNA]</scope>
    <source>
        <strain evidence="7 8">Vaf07</strain>
    </source>
</reference>
<dbReference type="Proteomes" id="UP000076574">
    <property type="component" value="Unassembled WGS sequence"/>
</dbReference>
<sequence length="293" mass="31848">MHKRHLNIPIEIVRTVVAISETGSLTKAAEQLGLSQPAVSSQIKRLEQLVGGSLFSKTPNGSCPTDLGKLVLAQARKIIEANDQVLALGGADNHVDRLRLGLSVVLAQRFIAEQSLSNLNDIHIHAGMSTEIATALIDGHVDVGCFFQRGEISADLAPLIVDEAEDRLAWVRSKSFVLSPGAPIPIVTWTNDDWMIHTLTRHGLSYRIAFSSQDYSAKKAAVEAGIGLTAVPSRIIPPGLVWARDYYLPELPTIKALLCIRPGMTSPRVLEIKDQLSAMFLRPALPMENDKVA</sequence>